<evidence type="ECO:0000313" key="7">
    <source>
        <dbReference type="EMBL" id="SEH10173.1"/>
    </source>
</evidence>
<keyword evidence="3 5" id="KW-0819">tRNA processing</keyword>
<keyword evidence="1 5" id="KW-0328">Glycosyltransferase</keyword>
<comment type="similarity">
    <text evidence="5">Belongs to the queuine tRNA-ribosyltransferase family.</text>
</comment>
<reference evidence="8" key="1">
    <citation type="submission" date="2016-10" db="EMBL/GenBank/DDBJ databases">
        <authorList>
            <person name="Varghese N."/>
            <person name="Submissions S."/>
        </authorList>
    </citation>
    <scope>NUCLEOTIDE SEQUENCE [LARGE SCALE GENOMIC DNA]</scope>
    <source>
        <strain evidence="8">ATCC 35263</strain>
    </source>
</reference>
<keyword evidence="4 5" id="KW-0671">Queuosine biosynthesis</keyword>
<gene>
    <name evidence="5" type="primary">tgt</name>
    <name evidence="7" type="ORF">SAMN02745716_0020</name>
</gene>
<dbReference type="InterPro" id="IPR036511">
    <property type="entry name" value="TGT-like_sf"/>
</dbReference>
<dbReference type="InterPro" id="IPR004803">
    <property type="entry name" value="TGT"/>
</dbReference>
<dbReference type="InterPro" id="IPR050076">
    <property type="entry name" value="ArchSynthase1/Queuine_TRR"/>
</dbReference>
<name>A0A1H6FK35_THEAL</name>
<evidence type="ECO:0000256" key="4">
    <source>
        <dbReference type="ARBA" id="ARBA00022785"/>
    </source>
</evidence>
<feature type="active site" description="Nucleophile" evidence="5">
    <location>
        <position position="297"/>
    </location>
</feature>
<evidence type="ECO:0000259" key="6">
    <source>
        <dbReference type="Pfam" id="PF01702"/>
    </source>
</evidence>
<feature type="region of interest" description="RNA binding; important for wobble base 34 recognition" evidence="5">
    <location>
        <begin position="302"/>
        <end position="306"/>
    </location>
</feature>
<dbReference type="GO" id="GO:0008479">
    <property type="term" value="F:tRNA-guanosine(34) queuine transglycosylase activity"/>
    <property type="evidence" value="ECO:0007669"/>
    <property type="project" value="UniProtKB-UniRule"/>
</dbReference>
<comment type="subunit">
    <text evidence="5">Homodimer. Within each dimer, one monomer is responsible for RNA recognition and catalysis, while the other monomer binds to the replacement base PreQ1.</text>
</comment>
<feature type="domain" description="tRNA-guanine(15) transglycosylase-like" evidence="6">
    <location>
        <begin position="26"/>
        <end position="400"/>
    </location>
</feature>
<evidence type="ECO:0000256" key="2">
    <source>
        <dbReference type="ARBA" id="ARBA00022679"/>
    </source>
</evidence>
<dbReference type="Pfam" id="PF01702">
    <property type="entry name" value="TGT"/>
    <property type="match status" value="1"/>
</dbReference>
<evidence type="ECO:0000313" key="8">
    <source>
        <dbReference type="Proteomes" id="UP000222056"/>
    </source>
</evidence>
<proteinExistence type="inferred from homology"/>
<dbReference type="NCBIfam" id="TIGR00430">
    <property type="entry name" value="Q_tRNA_tgt"/>
    <property type="match status" value="1"/>
</dbReference>
<dbReference type="Gene3D" id="3.20.20.105">
    <property type="entry name" value="Queuine tRNA-ribosyltransferase-like"/>
    <property type="match status" value="1"/>
</dbReference>
<comment type="cofactor">
    <cofactor evidence="5">
        <name>Zn(2+)</name>
        <dbReference type="ChEBI" id="CHEBI:29105"/>
    </cofactor>
    <text evidence="5">Binds 1 zinc ion per subunit.</text>
</comment>
<evidence type="ECO:0000256" key="3">
    <source>
        <dbReference type="ARBA" id="ARBA00022694"/>
    </source>
</evidence>
<evidence type="ECO:0000256" key="1">
    <source>
        <dbReference type="ARBA" id="ARBA00022676"/>
    </source>
</evidence>
<dbReference type="GO" id="GO:0008616">
    <property type="term" value="P:tRNA queuosine(34) biosynthetic process"/>
    <property type="evidence" value="ECO:0007669"/>
    <property type="project" value="UniProtKB-UniRule"/>
</dbReference>
<feature type="binding site" evidence="5">
    <location>
        <position position="370"/>
    </location>
    <ligand>
        <name>Zn(2+)</name>
        <dbReference type="ChEBI" id="CHEBI:29105"/>
    </ligand>
</feature>
<sequence length="420" mass="45900">MLADRPTARADGPRLRFVVEARDGDARAGLLQLRHATIATPVFVPLASAATVRTLDFDDVERLGYRLLLGNTFLLMLRPGAELVARFGGLREFSGWQGAFITDSGGFQVFSLGHGSVADEIKGSRSRPAGERLLLGIDERGARFRSYVDGSEQLLTPERSMAVQAALASDIALAFDECTPFHAGREYTERALERTNRWLDRCIAWQRANAPSWQALYGIVQGGVWEDLRERSKAHLLTSDIDGIAIGGSLGRDKQQMRQVVAWSVRDLPDALPRHLLGIGDVEDLLDAVALGIDSFDCATPTRLARHGTALVPEPARRFRLDLAKAASRDDARPLVEGCPCTVCARHTRAYLHYLVRAGEPSAGRLLTLHNLAFMEALMSGIRAAIREGRFQQYRAAVLAGEEPFGGRCAAPGERPHTAG</sequence>
<dbReference type="STRING" id="29539.SAMN02745716_0020"/>
<dbReference type="PANTHER" id="PTHR46499:SF1">
    <property type="entry name" value="QUEUINE TRNA-RIBOSYLTRANSFERASE"/>
    <property type="match status" value="1"/>
</dbReference>
<dbReference type="EC" id="2.4.2.29" evidence="5"/>
<feature type="binding site" evidence="5">
    <location>
        <position position="221"/>
    </location>
    <ligand>
        <name>substrate</name>
    </ligand>
</feature>
<dbReference type="NCBIfam" id="TIGR00449">
    <property type="entry name" value="tgt_general"/>
    <property type="match status" value="1"/>
</dbReference>
<dbReference type="Proteomes" id="UP000222056">
    <property type="component" value="Unassembled WGS sequence"/>
</dbReference>
<feature type="binding site" evidence="5">
    <location>
        <position position="176"/>
    </location>
    <ligand>
        <name>substrate</name>
    </ligand>
</feature>
<accession>A0A1H6FK35</accession>
<comment type="pathway">
    <text evidence="5">tRNA modification; tRNA-queuosine biosynthesis.</text>
</comment>
<feature type="active site" description="Proton acceptor" evidence="5">
    <location>
        <position position="103"/>
    </location>
</feature>
<dbReference type="EMBL" id="FNWJ01000001">
    <property type="protein sequence ID" value="SEH10173.1"/>
    <property type="molecule type" value="Genomic_DNA"/>
</dbReference>
<keyword evidence="5" id="KW-0479">Metal-binding</keyword>
<feature type="binding site" evidence="5">
    <location>
        <position position="341"/>
    </location>
    <ligand>
        <name>Zn(2+)</name>
        <dbReference type="ChEBI" id="CHEBI:29105"/>
    </ligand>
</feature>
<keyword evidence="8" id="KW-1185">Reference proteome</keyword>
<keyword evidence="5" id="KW-0862">Zinc</keyword>
<dbReference type="InterPro" id="IPR002616">
    <property type="entry name" value="tRNA_ribo_trans-like"/>
</dbReference>
<feature type="binding site" evidence="5">
    <location>
        <begin position="103"/>
        <end position="107"/>
    </location>
    <ligand>
        <name>substrate</name>
    </ligand>
</feature>
<dbReference type="AlphaFoldDB" id="A0A1H6FK35"/>
<feature type="binding site" evidence="5">
    <location>
        <position position="248"/>
    </location>
    <ligand>
        <name>substrate</name>
    </ligand>
</feature>
<feature type="binding site" evidence="5">
    <location>
        <position position="344"/>
    </location>
    <ligand>
        <name>Zn(2+)</name>
        <dbReference type="ChEBI" id="CHEBI:29105"/>
    </ligand>
</feature>
<protein>
    <recommendedName>
        <fullName evidence="5">Queuine tRNA-ribosyltransferase</fullName>
        <ecNumber evidence="5">2.4.2.29</ecNumber>
    </recommendedName>
    <alternativeName>
        <fullName evidence="5">Guanine insertion enzyme</fullName>
    </alternativeName>
    <alternativeName>
        <fullName evidence="5">tRNA-guanine transglycosylase</fullName>
    </alternativeName>
</protein>
<comment type="function">
    <text evidence="5">Catalyzes the base-exchange of a guanine (G) residue with the queuine precursor 7-aminomethyl-7-deazaguanine (PreQ1) at position 34 (anticodon wobble position) in tRNAs with GU(N) anticodons (tRNA-Asp, -Asn, -His and -Tyr). Catalysis occurs through a double-displacement mechanism. The nucleophile active site attacks the C1' of nucleotide 34 to detach the guanine base from the RNA, forming a covalent enzyme-RNA intermediate. The proton acceptor active site deprotonates the incoming PreQ1, allowing a nucleophilic attack on the C1' of the ribose to form the product. After dissociation, two additional enzymatic reactions on the tRNA convert PreQ1 to queuine (Q), resulting in the hypermodified nucleoside queuosine (7-(((4,5-cis-dihydroxy-2-cyclopenten-1-yl)amino)methyl)-7-deazaguanosine).</text>
</comment>
<comment type="catalytic activity">
    <reaction evidence="5">
        <text>7-aminomethyl-7-carbaguanine + guanosine(34) in tRNA = 7-aminomethyl-7-carbaguanosine(34) in tRNA + guanine</text>
        <dbReference type="Rhea" id="RHEA:24104"/>
        <dbReference type="Rhea" id="RHEA-COMP:10341"/>
        <dbReference type="Rhea" id="RHEA-COMP:10342"/>
        <dbReference type="ChEBI" id="CHEBI:16235"/>
        <dbReference type="ChEBI" id="CHEBI:58703"/>
        <dbReference type="ChEBI" id="CHEBI:74269"/>
        <dbReference type="ChEBI" id="CHEBI:82833"/>
        <dbReference type="EC" id="2.4.2.29"/>
    </reaction>
</comment>
<feature type="region of interest" description="RNA binding" evidence="5">
    <location>
        <begin position="278"/>
        <end position="284"/>
    </location>
</feature>
<dbReference type="UniPathway" id="UPA00392"/>
<dbReference type="GO" id="GO:0046872">
    <property type="term" value="F:metal ion binding"/>
    <property type="evidence" value="ECO:0007669"/>
    <property type="project" value="UniProtKB-KW"/>
</dbReference>
<dbReference type="GO" id="GO:0005829">
    <property type="term" value="C:cytosol"/>
    <property type="evidence" value="ECO:0007669"/>
    <property type="project" value="TreeGrafter"/>
</dbReference>
<keyword evidence="2 5" id="KW-0808">Transferase</keyword>
<dbReference type="SUPFAM" id="SSF51713">
    <property type="entry name" value="tRNA-guanine transglycosylase"/>
    <property type="match status" value="1"/>
</dbReference>
<evidence type="ECO:0000256" key="5">
    <source>
        <dbReference type="HAMAP-Rule" id="MF_00168"/>
    </source>
</evidence>
<dbReference type="HAMAP" id="MF_00168">
    <property type="entry name" value="Q_tRNA_Tgt"/>
    <property type="match status" value="1"/>
</dbReference>
<feature type="binding site" evidence="5">
    <location>
        <position position="339"/>
    </location>
    <ligand>
        <name>Zn(2+)</name>
        <dbReference type="ChEBI" id="CHEBI:29105"/>
    </ligand>
</feature>
<dbReference type="OrthoDB" id="9805417at2"/>
<organism evidence="7 8">
    <name type="scientific">Thermoleophilum album</name>
    <dbReference type="NCBI Taxonomy" id="29539"/>
    <lineage>
        <taxon>Bacteria</taxon>
        <taxon>Bacillati</taxon>
        <taxon>Actinomycetota</taxon>
        <taxon>Thermoleophilia</taxon>
        <taxon>Thermoleophilales</taxon>
        <taxon>Thermoleophilaceae</taxon>
        <taxon>Thermoleophilum</taxon>
    </lineage>
</organism>
<dbReference type="PANTHER" id="PTHR46499">
    <property type="entry name" value="QUEUINE TRNA-RIBOSYLTRANSFERASE"/>
    <property type="match status" value="1"/>
</dbReference>